<reference evidence="3" key="1">
    <citation type="journal article" date="2021" name="Sci. Rep.">
        <title>Diploid genomic architecture of Nitzschia inconspicua, an elite biomass production diatom.</title>
        <authorList>
            <person name="Oliver A."/>
            <person name="Podell S."/>
            <person name="Pinowska A."/>
            <person name="Traller J.C."/>
            <person name="Smith S.R."/>
            <person name="McClure R."/>
            <person name="Beliaev A."/>
            <person name="Bohutskyi P."/>
            <person name="Hill E.A."/>
            <person name="Rabines A."/>
            <person name="Zheng H."/>
            <person name="Allen L.Z."/>
            <person name="Kuo A."/>
            <person name="Grigoriev I.V."/>
            <person name="Allen A.E."/>
            <person name="Hazlebeck D."/>
            <person name="Allen E.E."/>
        </authorList>
    </citation>
    <scope>NUCLEOTIDE SEQUENCE</scope>
    <source>
        <strain evidence="3">Hildebrandi</strain>
    </source>
</reference>
<dbReference type="OrthoDB" id="48850at2759"/>
<gene>
    <name evidence="2" type="ORF">IV203_006829</name>
    <name evidence="3" type="ORF">IV203_026279</name>
</gene>
<reference evidence="3" key="2">
    <citation type="submission" date="2021-04" db="EMBL/GenBank/DDBJ databases">
        <authorList>
            <person name="Podell S."/>
        </authorList>
    </citation>
    <scope>NUCLEOTIDE SEQUENCE</scope>
    <source>
        <strain evidence="3">Hildebrandi</strain>
    </source>
</reference>
<evidence type="ECO:0000256" key="1">
    <source>
        <dbReference type="SAM" id="MobiDB-lite"/>
    </source>
</evidence>
<comment type="caution">
    <text evidence="3">The sequence shown here is derived from an EMBL/GenBank/DDBJ whole genome shotgun (WGS) entry which is preliminary data.</text>
</comment>
<dbReference type="Proteomes" id="UP000693970">
    <property type="component" value="Unassembled WGS sequence"/>
</dbReference>
<evidence type="ECO:0000313" key="2">
    <source>
        <dbReference type="EMBL" id="KAG7338803.1"/>
    </source>
</evidence>
<dbReference type="EMBL" id="JAGRRH010000010">
    <property type="protein sequence ID" value="KAG7362919.1"/>
    <property type="molecule type" value="Genomic_DNA"/>
</dbReference>
<dbReference type="EMBL" id="JAGRRH010000048">
    <property type="protein sequence ID" value="KAG7338803.1"/>
    <property type="molecule type" value="Genomic_DNA"/>
</dbReference>
<sequence length="573" mass="64631">MRNQGSTNSKEQLLQVPLTESSLENQSISQDQSGLMVQSSPVTSSIREKGATTEIEIENHINCTASPLCCWFFSSNNSTDQPEITSKHRTRIRSEEDGPSLLPEQEQREKMGTTRHVDYQSRQLVPGNYHHPVIPTPLNPLDDDQNAFDIKNNKKRELTISAASQTHPQESTYWLPYPNIFDFLDAFLLLSCFRSVPIADADRSLATTTNLKRQKVSIKVEATVVKEDKDACRRQQSKSSQWRRQFDLDTKLAESVFVGIVEDFAASHSYAQQSPLEHMNTPTGIIRRGTLVTSFQKCATKARIVTLPAEEIIALSQFQDLDSGEVATIMSSYLPAFGALYHGIDLKSREHRFSDVPLSNCQVLISGGSAVQAEAVVKLALLGGASRVFAYDSDNLTKMNSPKLVILDGLAEDYESRLYQSIDLVVDLGYLQEIEFLQQVVAPRGRLVCVIPRDQSKNLLSRIKELLGQATLINHSGTTVYDFDEMCKSSYGEVLRDLRYLLSLTQKRRLRPRVDRYIKSRDVEIMQEDMAIHPPRGTVICEPWREFVPEPARESGVQERLERFCAQTLRIEG</sequence>
<organism evidence="3 4">
    <name type="scientific">Nitzschia inconspicua</name>
    <dbReference type="NCBI Taxonomy" id="303405"/>
    <lineage>
        <taxon>Eukaryota</taxon>
        <taxon>Sar</taxon>
        <taxon>Stramenopiles</taxon>
        <taxon>Ochrophyta</taxon>
        <taxon>Bacillariophyta</taxon>
        <taxon>Bacillariophyceae</taxon>
        <taxon>Bacillariophycidae</taxon>
        <taxon>Bacillariales</taxon>
        <taxon>Bacillariaceae</taxon>
        <taxon>Nitzschia</taxon>
    </lineage>
</organism>
<evidence type="ECO:0000313" key="3">
    <source>
        <dbReference type="EMBL" id="KAG7362919.1"/>
    </source>
</evidence>
<feature type="region of interest" description="Disordered" evidence="1">
    <location>
        <begin position="79"/>
        <end position="107"/>
    </location>
</feature>
<evidence type="ECO:0000313" key="4">
    <source>
        <dbReference type="Proteomes" id="UP000693970"/>
    </source>
</evidence>
<keyword evidence="4" id="KW-1185">Reference proteome</keyword>
<accession>A0A9K3LJF2</accession>
<proteinExistence type="predicted"/>
<name>A0A9K3LJF2_9STRA</name>
<dbReference type="AlphaFoldDB" id="A0A9K3LJF2"/>
<feature type="region of interest" description="Disordered" evidence="1">
    <location>
        <begin position="1"/>
        <end position="42"/>
    </location>
</feature>
<protein>
    <submittedName>
        <fullName evidence="3">Uncharacterized protein</fullName>
    </submittedName>
</protein>